<dbReference type="Proteomes" id="UP000295361">
    <property type="component" value="Unassembled WGS sequence"/>
</dbReference>
<name>A0A4R6QLK3_9BURK</name>
<evidence type="ECO:0000256" key="1">
    <source>
        <dbReference type="SAM" id="MobiDB-lite"/>
    </source>
</evidence>
<dbReference type="Gene3D" id="3.40.30.10">
    <property type="entry name" value="Glutaredoxin"/>
    <property type="match status" value="1"/>
</dbReference>
<dbReference type="InterPro" id="IPR036249">
    <property type="entry name" value="Thioredoxin-like_sf"/>
</dbReference>
<accession>A0A4R6QLK3</accession>
<reference evidence="3 4" key="1">
    <citation type="submission" date="2019-03" db="EMBL/GenBank/DDBJ databases">
        <title>Genomic Encyclopedia of Type Strains, Phase IV (KMG-IV): sequencing the most valuable type-strain genomes for metagenomic binning, comparative biology and taxonomic classification.</title>
        <authorList>
            <person name="Goeker M."/>
        </authorList>
    </citation>
    <scope>NUCLEOTIDE SEQUENCE [LARGE SCALE GENOMIC DNA]</scope>
    <source>
        <strain evidence="3 4">DSM 16998</strain>
    </source>
</reference>
<dbReference type="EMBL" id="SNXS01000003">
    <property type="protein sequence ID" value="TDP71369.1"/>
    <property type="molecule type" value="Genomic_DNA"/>
</dbReference>
<evidence type="ECO:0000313" key="4">
    <source>
        <dbReference type="Proteomes" id="UP000295361"/>
    </source>
</evidence>
<keyword evidence="2" id="KW-0812">Transmembrane</keyword>
<keyword evidence="2" id="KW-1133">Transmembrane helix</keyword>
<organism evidence="3 4">
    <name type="scientific">Roseateles toxinivorans</name>
    <dbReference type="NCBI Taxonomy" id="270368"/>
    <lineage>
        <taxon>Bacteria</taxon>
        <taxon>Pseudomonadati</taxon>
        <taxon>Pseudomonadota</taxon>
        <taxon>Betaproteobacteria</taxon>
        <taxon>Burkholderiales</taxon>
        <taxon>Sphaerotilaceae</taxon>
        <taxon>Roseateles</taxon>
    </lineage>
</organism>
<dbReference type="SUPFAM" id="SSF52833">
    <property type="entry name" value="Thioredoxin-like"/>
    <property type="match status" value="1"/>
</dbReference>
<evidence type="ECO:0000313" key="3">
    <source>
        <dbReference type="EMBL" id="TDP71369.1"/>
    </source>
</evidence>
<feature type="compositionally biased region" description="Polar residues" evidence="1">
    <location>
        <begin position="11"/>
        <end position="21"/>
    </location>
</feature>
<feature type="transmembrane region" description="Helical" evidence="2">
    <location>
        <begin position="35"/>
        <end position="55"/>
    </location>
</feature>
<dbReference type="OrthoDB" id="9180342at2"/>
<feature type="region of interest" description="Disordered" evidence="1">
    <location>
        <begin position="1"/>
        <end position="24"/>
    </location>
</feature>
<dbReference type="RefSeq" id="WP_133701147.1">
    <property type="nucleotide sequence ID" value="NZ_SNXS01000003.1"/>
</dbReference>
<gene>
    <name evidence="3" type="ORF">DES47_103350</name>
</gene>
<sequence length="223" mass="24379">MSTDPEAVSMTVHSQPTSASLVSPERTRGGRIRMLLIMAACAAPVIASYFTFFVIQPKGQAYSELITPMRDLPPDLPLQDLQGKPVQAASLKGQWLLIAVQGAACDAACDKQLFMQRQLREMLGKERDKLDKVWLIPDSEPVSAAALQGLNQGADATVLRVPKAALETWLAPAAGHQLNEHLFVVDPMGNWMMRTPAQAEPGKVKRDLDRLLRAAASWDRAGR</sequence>
<dbReference type="AlphaFoldDB" id="A0A4R6QLK3"/>
<dbReference type="InParanoid" id="A0A4R6QLK3"/>
<evidence type="ECO:0000256" key="2">
    <source>
        <dbReference type="SAM" id="Phobius"/>
    </source>
</evidence>
<comment type="caution">
    <text evidence="3">The sequence shown here is derived from an EMBL/GenBank/DDBJ whole genome shotgun (WGS) entry which is preliminary data.</text>
</comment>
<keyword evidence="2" id="KW-0472">Membrane</keyword>
<proteinExistence type="predicted"/>
<protein>
    <submittedName>
        <fullName evidence="3">Cytochrome oxidase Cu insertion factor (SCO1/SenC/PrrC family)</fullName>
    </submittedName>
</protein>
<keyword evidence="4" id="KW-1185">Reference proteome</keyword>